<evidence type="ECO:0000313" key="1">
    <source>
        <dbReference type="EMBL" id="CAG7881315.1"/>
    </source>
</evidence>
<dbReference type="Gramene" id="A03p26580.2_BraZ1">
    <property type="protein sequence ID" value="A03p26580.2_BraZ1.CDS"/>
    <property type="gene ID" value="A03g26580.2_BraZ1"/>
</dbReference>
<dbReference type="AlphaFoldDB" id="A0A8D9GIP8"/>
<proteinExistence type="predicted"/>
<evidence type="ECO:0000313" key="2">
    <source>
        <dbReference type="Proteomes" id="UP000694005"/>
    </source>
</evidence>
<gene>
    <name evidence="1" type="ORF">BRAPAZ1V2_A03P26580.2</name>
</gene>
<protein>
    <submittedName>
        <fullName evidence="1">Uncharacterized protein</fullName>
    </submittedName>
</protein>
<name>A0A8D9GIP8_BRACM</name>
<accession>A0A8D9GIP8</accession>
<dbReference type="EMBL" id="LS974619">
    <property type="protein sequence ID" value="CAG7881315.1"/>
    <property type="molecule type" value="Genomic_DNA"/>
</dbReference>
<dbReference type="Proteomes" id="UP000694005">
    <property type="component" value="Chromosome A03"/>
</dbReference>
<feature type="non-terminal residue" evidence="1">
    <location>
        <position position="1"/>
    </location>
</feature>
<organism evidence="1 2">
    <name type="scientific">Brassica campestris</name>
    <name type="common">Field mustard</name>
    <dbReference type="NCBI Taxonomy" id="3711"/>
    <lineage>
        <taxon>Eukaryota</taxon>
        <taxon>Viridiplantae</taxon>
        <taxon>Streptophyta</taxon>
        <taxon>Embryophyta</taxon>
        <taxon>Tracheophyta</taxon>
        <taxon>Spermatophyta</taxon>
        <taxon>Magnoliopsida</taxon>
        <taxon>eudicotyledons</taxon>
        <taxon>Gunneridae</taxon>
        <taxon>Pentapetalae</taxon>
        <taxon>rosids</taxon>
        <taxon>malvids</taxon>
        <taxon>Brassicales</taxon>
        <taxon>Brassicaceae</taxon>
        <taxon>Brassiceae</taxon>
        <taxon>Brassica</taxon>
    </lineage>
</organism>
<sequence length="104" mass="11378">AGHCSNTSHSTLIQGNVNDNRIEGSVYSLSTCLSGAPVLFDSVKVRCLWKSRIRLSNHDQLLSLANTNKQLPDILGEFIAIRETINDTINVGTQGTHRVMLTLS</sequence>
<reference evidence="1 2" key="1">
    <citation type="submission" date="2021-07" db="EMBL/GenBank/DDBJ databases">
        <authorList>
            <consortium name="Genoscope - CEA"/>
            <person name="William W."/>
        </authorList>
    </citation>
    <scope>NUCLEOTIDE SEQUENCE [LARGE SCALE GENOMIC DNA]</scope>
</reference>